<reference evidence="1 2" key="1">
    <citation type="journal article" date="2018" name="Biodegradation">
        <title>1,4-Dioxane degradation characteristics of Rhodococcus aetherivorans JCM 14343.</title>
        <authorList>
            <person name="Inoue D."/>
            <person name="Tsunoda T."/>
            <person name="Yamamoto N."/>
            <person name="Ike M."/>
            <person name="Sei K."/>
        </authorList>
    </citation>
    <scope>NUCLEOTIDE SEQUENCE [LARGE SCALE GENOMIC DNA]</scope>
    <source>
        <strain evidence="1 2">JCM 14343</strain>
    </source>
</reference>
<protein>
    <recommendedName>
        <fullName evidence="3">Mobile element protein</fullName>
    </recommendedName>
</protein>
<gene>
    <name evidence="1" type="ORF">RAJCM14343_4843</name>
</gene>
<name>A0ABQ0YSQ5_9NOCA</name>
<keyword evidence="2" id="KW-1185">Reference proteome</keyword>
<evidence type="ECO:0000313" key="2">
    <source>
        <dbReference type="Proteomes" id="UP000325466"/>
    </source>
</evidence>
<sequence>MYAPESPKLVRREKARPYGLRPQERFVEFPHDRRGCPVTVREGTAVATACGQLARVCTSRDDTP</sequence>
<evidence type="ECO:0000313" key="1">
    <source>
        <dbReference type="EMBL" id="GES39570.1"/>
    </source>
</evidence>
<proteinExistence type="predicted"/>
<comment type="caution">
    <text evidence="1">The sequence shown here is derived from an EMBL/GenBank/DDBJ whole genome shotgun (WGS) entry which is preliminary data.</text>
</comment>
<dbReference type="EMBL" id="BLAH01000124">
    <property type="protein sequence ID" value="GES39570.1"/>
    <property type="molecule type" value="Genomic_DNA"/>
</dbReference>
<dbReference type="Proteomes" id="UP000325466">
    <property type="component" value="Unassembled WGS sequence"/>
</dbReference>
<evidence type="ECO:0008006" key="3">
    <source>
        <dbReference type="Google" id="ProtNLM"/>
    </source>
</evidence>
<organism evidence="1 2">
    <name type="scientific">Rhodococcus aetherivorans</name>
    <dbReference type="NCBI Taxonomy" id="191292"/>
    <lineage>
        <taxon>Bacteria</taxon>
        <taxon>Bacillati</taxon>
        <taxon>Actinomycetota</taxon>
        <taxon>Actinomycetes</taxon>
        <taxon>Mycobacteriales</taxon>
        <taxon>Nocardiaceae</taxon>
        <taxon>Rhodococcus</taxon>
    </lineage>
</organism>
<accession>A0ABQ0YSQ5</accession>